<evidence type="ECO:0000256" key="1">
    <source>
        <dbReference type="ARBA" id="ARBA00006676"/>
    </source>
</evidence>
<dbReference type="OrthoDB" id="1723809at2759"/>
<dbReference type="GO" id="GO:0032264">
    <property type="term" value="P:IMP salvage"/>
    <property type="evidence" value="ECO:0007669"/>
    <property type="project" value="InterPro"/>
</dbReference>
<dbReference type="GO" id="GO:0046033">
    <property type="term" value="P:AMP metabolic process"/>
    <property type="evidence" value="ECO:0007669"/>
    <property type="project" value="TreeGrafter"/>
</dbReference>
<comment type="similarity">
    <text evidence="1">Belongs to the metallo-dependent hydrolases superfamily. Adenosine and AMP deaminases family.</text>
</comment>
<comment type="caution">
    <text evidence="4">The sequence shown here is derived from an EMBL/GenBank/DDBJ whole genome shotgun (WGS) entry which is preliminary data.</text>
</comment>
<sequence>MDIVVRWSPYSSEEHLLQQGAFEVGVYCSSWCKKVSEIAPIKFVVLKYFKTEQDRHLSNPNFSINDTMGNISIISGLSTHLGAKLNDWRIMFYQPWSGYSVCLLLRKSLTSCARLLHYYATRYLGSITLWLEVGTAIKLDVASILGDAIRYPKELLQKINALNHELKTTPSSSSLTPRSSYHYGGWRPQMRDQGSSCSSYMDKYNLKYNPCGQSRLREIFPKQDNLIQGCFLGELTKQVLSDIDASNYQAEEGQPDYMSRTVELFEIVDKQLYFPAQWFFLMVYLIFTCRWPYCYM</sequence>
<accession>A0A2U1M5Y3</accession>
<dbReference type="GO" id="GO:0005829">
    <property type="term" value="C:cytosol"/>
    <property type="evidence" value="ECO:0007669"/>
    <property type="project" value="TreeGrafter"/>
</dbReference>
<reference evidence="4 5" key="1">
    <citation type="journal article" date="2018" name="Mol. Plant">
        <title>The genome of Artemisia annua provides insight into the evolution of Asteraceae family and artemisinin biosynthesis.</title>
        <authorList>
            <person name="Shen Q."/>
            <person name="Zhang L."/>
            <person name="Liao Z."/>
            <person name="Wang S."/>
            <person name="Yan T."/>
            <person name="Shi P."/>
            <person name="Liu M."/>
            <person name="Fu X."/>
            <person name="Pan Q."/>
            <person name="Wang Y."/>
            <person name="Lv Z."/>
            <person name="Lu X."/>
            <person name="Zhang F."/>
            <person name="Jiang W."/>
            <person name="Ma Y."/>
            <person name="Chen M."/>
            <person name="Hao X."/>
            <person name="Li L."/>
            <person name="Tang Y."/>
            <person name="Lv G."/>
            <person name="Zhou Y."/>
            <person name="Sun X."/>
            <person name="Brodelius P.E."/>
            <person name="Rose J.K.C."/>
            <person name="Tang K."/>
        </authorList>
    </citation>
    <scope>NUCLEOTIDE SEQUENCE [LARGE SCALE GENOMIC DNA]</scope>
    <source>
        <strain evidence="5">cv. Huhao1</strain>
        <tissue evidence="4">Leaf</tissue>
    </source>
</reference>
<keyword evidence="5" id="KW-1185">Reference proteome</keyword>
<dbReference type="Pfam" id="PF19326">
    <property type="entry name" value="AMP_deaminase"/>
    <property type="match status" value="1"/>
</dbReference>
<keyword evidence="3" id="KW-0472">Membrane</keyword>
<organism evidence="4 5">
    <name type="scientific">Artemisia annua</name>
    <name type="common">Sweet wormwood</name>
    <dbReference type="NCBI Taxonomy" id="35608"/>
    <lineage>
        <taxon>Eukaryota</taxon>
        <taxon>Viridiplantae</taxon>
        <taxon>Streptophyta</taxon>
        <taxon>Embryophyta</taxon>
        <taxon>Tracheophyta</taxon>
        <taxon>Spermatophyta</taxon>
        <taxon>Magnoliopsida</taxon>
        <taxon>eudicotyledons</taxon>
        <taxon>Gunneridae</taxon>
        <taxon>Pentapetalae</taxon>
        <taxon>asterids</taxon>
        <taxon>campanulids</taxon>
        <taxon>Asterales</taxon>
        <taxon>Asteraceae</taxon>
        <taxon>Asteroideae</taxon>
        <taxon>Anthemideae</taxon>
        <taxon>Artemisiinae</taxon>
        <taxon>Artemisia</taxon>
    </lineage>
</organism>
<dbReference type="GO" id="GO:0003876">
    <property type="term" value="F:AMP deaminase activity"/>
    <property type="evidence" value="ECO:0007669"/>
    <property type="project" value="InterPro"/>
</dbReference>
<evidence type="ECO:0000256" key="3">
    <source>
        <dbReference type="SAM" id="Phobius"/>
    </source>
</evidence>
<evidence type="ECO:0000313" key="5">
    <source>
        <dbReference type="Proteomes" id="UP000245207"/>
    </source>
</evidence>
<dbReference type="Gene3D" id="4.10.800.20">
    <property type="match status" value="1"/>
</dbReference>
<gene>
    <name evidence="4" type="ORF">CTI12_AA417150</name>
</gene>
<dbReference type="AlphaFoldDB" id="A0A2U1M5Y3"/>
<evidence type="ECO:0000313" key="4">
    <source>
        <dbReference type="EMBL" id="PWA56656.1"/>
    </source>
</evidence>
<dbReference type="STRING" id="35608.A0A2U1M5Y3"/>
<dbReference type="InterPro" id="IPR032466">
    <property type="entry name" value="Metal_Hydrolase"/>
</dbReference>
<proteinExistence type="inferred from homology"/>
<dbReference type="InterPro" id="IPR006329">
    <property type="entry name" value="AMPD"/>
</dbReference>
<dbReference type="PANTHER" id="PTHR11359">
    <property type="entry name" value="AMP DEAMINASE"/>
    <property type="match status" value="1"/>
</dbReference>
<name>A0A2U1M5Y3_ARTAN</name>
<dbReference type="Proteomes" id="UP000245207">
    <property type="component" value="Unassembled WGS sequence"/>
</dbReference>
<keyword evidence="3" id="KW-0812">Transmembrane</keyword>
<dbReference type="EMBL" id="PKPP01006392">
    <property type="protein sequence ID" value="PWA56656.1"/>
    <property type="molecule type" value="Genomic_DNA"/>
</dbReference>
<protein>
    <submittedName>
        <fullName evidence="4">AMP deaminase</fullName>
    </submittedName>
</protein>
<dbReference type="SUPFAM" id="SSF51556">
    <property type="entry name" value="Metallo-dependent hydrolases"/>
    <property type="match status" value="1"/>
</dbReference>
<keyword evidence="3" id="KW-1133">Transmembrane helix</keyword>
<evidence type="ECO:0000256" key="2">
    <source>
        <dbReference type="PIRSR" id="PIRSR606329-2"/>
    </source>
</evidence>
<feature type="transmembrane region" description="Helical" evidence="3">
    <location>
        <begin position="272"/>
        <end position="293"/>
    </location>
</feature>
<feature type="binding site" evidence="2">
    <location>
        <begin position="203"/>
        <end position="208"/>
    </location>
    <ligand>
        <name>substrate</name>
    </ligand>
</feature>
<dbReference type="PANTHER" id="PTHR11359:SF14">
    <property type="entry name" value="AMP DEAMINASE"/>
    <property type="match status" value="1"/>
</dbReference>